<dbReference type="InterPro" id="IPR036388">
    <property type="entry name" value="WH-like_DNA-bd_sf"/>
</dbReference>
<dbReference type="GO" id="GO:0003700">
    <property type="term" value="F:DNA-binding transcription factor activity"/>
    <property type="evidence" value="ECO:0007669"/>
    <property type="project" value="InterPro"/>
</dbReference>
<dbReference type="Pfam" id="PF00126">
    <property type="entry name" value="HTH_1"/>
    <property type="match status" value="1"/>
</dbReference>
<dbReference type="PROSITE" id="PS50931">
    <property type="entry name" value="HTH_LYSR"/>
    <property type="match status" value="1"/>
</dbReference>
<dbReference type="InterPro" id="IPR036390">
    <property type="entry name" value="WH_DNA-bd_sf"/>
</dbReference>
<dbReference type="Pfam" id="PF03466">
    <property type="entry name" value="LysR_substrate"/>
    <property type="match status" value="1"/>
</dbReference>
<dbReference type="OrthoDB" id="5297263at2"/>
<dbReference type="PANTHER" id="PTHR30126">
    <property type="entry name" value="HTH-TYPE TRANSCRIPTIONAL REGULATOR"/>
    <property type="match status" value="1"/>
</dbReference>
<accession>F7ZKM3</accession>
<evidence type="ECO:0000313" key="7">
    <source>
        <dbReference type="Proteomes" id="UP000001353"/>
    </source>
</evidence>
<dbReference type="EMBL" id="CP002623">
    <property type="protein sequence ID" value="AEI95237.1"/>
    <property type="molecule type" value="Genomic_DNA"/>
</dbReference>
<protein>
    <submittedName>
        <fullName evidence="6">HTH-type transcriptional regulator, LysR family</fullName>
    </submittedName>
</protein>
<dbReference type="Proteomes" id="UP000001353">
    <property type="component" value="Chromosome"/>
</dbReference>
<keyword evidence="7" id="KW-1185">Reference proteome</keyword>
<evidence type="ECO:0000256" key="3">
    <source>
        <dbReference type="ARBA" id="ARBA00023125"/>
    </source>
</evidence>
<dbReference type="RefSeq" id="WP_013963143.1">
    <property type="nucleotide sequence ID" value="NC_015730.1"/>
</dbReference>
<keyword evidence="3" id="KW-0238">DNA-binding</keyword>
<dbReference type="PANTHER" id="PTHR30126:SF80">
    <property type="entry name" value="TRANSCRIPTIONAL REGULATOR-RELATED"/>
    <property type="match status" value="1"/>
</dbReference>
<feature type="domain" description="HTH lysR-type" evidence="5">
    <location>
        <begin position="5"/>
        <end position="62"/>
    </location>
</feature>
<dbReference type="STRING" id="391595.RLO149_c032930"/>
<dbReference type="Gene3D" id="1.10.10.10">
    <property type="entry name" value="Winged helix-like DNA-binding domain superfamily/Winged helix DNA-binding domain"/>
    <property type="match status" value="1"/>
</dbReference>
<dbReference type="SUPFAM" id="SSF46785">
    <property type="entry name" value="Winged helix' DNA-binding domain"/>
    <property type="match status" value="1"/>
</dbReference>
<dbReference type="InterPro" id="IPR000847">
    <property type="entry name" value="LysR_HTH_N"/>
</dbReference>
<dbReference type="eggNOG" id="COG0583">
    <property type="taxonomic scope" value="Bacteria"/>
</dbReference>
<evidence type="ECO:0000256" key="2">
    <source>
        <dbReference type="ARBA" id="ARBA00023015"/>
    </source>
</evidence>
<evidence type="ECO:0000256" key="4">
    <source>
        <dbReference type="ARBA" id="ARBA00023163"/>
    </source>
</evidence>
<dbReference type="HOGENOM" id="CLU_039613_6_0_5"/>
<evidence type="ECO:0000256" key="1">
    <source>
        <dbReference type="ARBA" id="ARBA00009437"/>
    </source>
</evidence>
<gene>
    <name evidence="6" type="ordered locus">RLO149_c032930</name>
</gene>
<keyword evidence="4" id="KW-0804">Transcription</keyword>
<keyword evidence="2" id="KW-0805">Transcription regulation</keyword>
<dbReference type="InterPro" id="IPR005119">
    <property type="entry name" value="LysR_subst-bd"/>
</dbReference>
<proteinExistence type="inferred from homology"/>
<organism evidence="6 7">
    <name type="scientific">Roseobacter litoralis (strain ATCC 49566 / DSM 6996 / JCM 21268 / NBRC 15278 / OCh 149)</name>
    <dbReference type="NCBI Taxonomy" id="391595"/>
    <lineage>
        <taxon>Bacteria</taxon>
        <taxon>Pseudomonadati</taxon>
        <taxon>Pseudomonadota</taxon>
        <taxon>Alphaproteobacteria</taxon>
        <taxon>Rhodobacterales</taxon>
        <taxon>Roseobacteraceae</taxon>
        <taxon>Roseobacter</taxon>
    </lineage>
</organism>
<dbReference type="Gene3D" id="3.40.190.10">
    <property type="entry name" value="Periplasmic binding protein-like II"/>
    <property type="match status" value="2"/>
</dbReference>
<dbReference type="SUPFAM" id="SSF53850">
    <property type="entry name" value="Periplasmic binding protein-like II"/>
    <property type="match status" value="1"/>
</dbReference>
<reference evidence="6 7" key="1">
    <citation type="journal article" date="2011" name="BMC Genomics">
        <title>Comparative genome analysis and genome-guided physiological analysis of Roseobacter litoralis.</title>
        <authorList>
            <person name="Kalhoefer D."/>
            <person name="Thole S."/>
            <person name="Voget S."/>
            <person name="Lehmann R."/>
            <person name="Liesegang H."/>
            <person name="Wollher A."/>
            <person name="Daniel R."/>
            <person name="Simon M."/>
            <person name="Brinkhoff T."/>
        </authorList>
    </citation>
    <scope>NUCLEOTIDE SEQUENCE [LARGE SCALE GENOMIC DNA]</scope>
    <source>
        <strain evidence="7">ATCC 49566 / DSM 6996 / JCM 21268 / NBRC 15278 / OCh 149</strain>
    </source>
</reference>
<name>F7ZKM3_ROSLO</name>
<comment type="similarity">
    <text evidence="1">Belongs to the LysR transcriptional regulatory family.</text>
</comment>
<evidence type="ECO:0000259" key="5">
    <source>
        <dbReference type="PROSITE" id="PS50931"/>
    </source>
</evidence>
<dbReference type="KEGG" id="rli:RLO149_c032930"/>
<dbReference type="GO" id="GO:0000976">
    <property type="term" value="F:transcription cis-regulatory region binding"/>
    <property type="evidence" value="ECO:0007669"/>
    <property type="project" value="TreeGrafter"/>
</dbReference>
<dbReference type="AlphaFoldDB" id="F7ZKM3"/>
<evidence type="ECO:0000313" key="6">
    <source>
        <dbReference type="EMBL" id="AEI95237.1"/>
    </source>
</evidence>
<sequence>MPLHLLPRSLNYLETVARVGSIQAASRALGIAASAIDRQIIALEELCQTPLFERHARGMRLTSAGETAVLMARRWRADEARLEEDLRTMRGEQFGTVRLGAMDSLANSVLPDLIETFAERYSRIRFSVDIMTPKEVAHELEIGSIDLALAFNLPTDKSRHVLWSAPLPLGCVVGVGHPLWGAERTTLSEAAKHPLAVQSRALPVRGYLDERYGWLFDQAEPTLVTNSLQFLKQALIGGSYLAITSQLDTLRELEEGSLFFVPLADKNLRPQTISVVVDARRSLSRAARLVGEALSEMLPASLLRVSLSKKRDPPTPIRVLKT</sequence>